<dbReference type="GO" id="GO:0004674">
    <property type="term" value="F:protein serine/threonine kinase activity"/>
    <property type="evidence" value="ECO:0007669"/>
    <property type="project" value="UniProtKB-KW"/>
</dbReference>
<dbReference type="EC" id="2.7.11.1" evidence="1"/>
<evidence type="ECO:0000256" key="3">
    <source>
        <dbReference type="ARBA" id="ARBA00022679"/>
    </source>
</evidence>
<dbReference type="InterPro" id="IPR000719">
    <property type="entry name" value="Prot_kinase_dom"/>
</dbReference>
<dbReference type="InterPro" id="IPR017441">
    <property type="entry name" value="Protein_kinase_ATP_BS"/>
</dbReference>
<dbReference type="Gene3D" id="3.30.200.20">
    <property type="entry name" value="Phosphorylase Kinase, domain 1"/>
    <property type="match status" value="1"/>
</dbReference>
<feature type="region of interest" description="Disordered" evidence="8">
    <location>
        <begin position="1"/>
        <end position="135"/>
    </location>
</feature>
<dbReference type="PROSITE" id="PS50011">
    <property type="entry name" value="PROTEIN_KINASE_DOM"/>
    <property type="match status" value="1"/>
</dbReference>
<feature type="region of interest" description="Disordered" evidence="8">
    <location>
        <begin position="883"/>
        <end position="1051"/>
    </location>
</feature>
<organism evidence="10 11">
    <name type="scientific">Isosphaera pallida (strain ATCC 43644 / DSM 9630 / IS1B)</name>
    <dbReference type="NCBI Taxonomy" id="575540"/>
    <lineage>
        <taxon>Bacteria</taxon>
        <taxon>Pseudomonadati</taxon>
        <taxon>Planctomycetota</taxon>
        <taxon>Planctomycetia</taxon>
        <taxon>Isosphaerales</taxon>
        <taxon>Isosphaeraceae</taxon>
        <taxon>Isosphaera</taxon>
    </lineage>
</organism>
<feature type="domain" description="Protein kinase" evidence="9">
    <location>
        <begin position="138"/>
        <end position="407"/>
    </location>
</feature>
<feature type="region of interest" description="Disordered" evidence="8">
    <location>
        <begin position="1073"/>
        <end position="1123"/>
    </location>
</feature>
<evidence type="ECO:0000256" key="5">
    <source>
        <dbReference type="ARBA" id="ARBA00022777"/>
    </source>
</evidence>
<dbReference type="Gene3D" id="1.10.510.10">
    <property type="entry name" value="Transferase(Phosphotransferase) domain 1"/>
    <property type="match status" value="1"/>
</dbReference>
<feature type="compositionally biased region" description="Basic and acidic residues" evidence="8">
    <location>
        <begin position="1493"/>
        <end position="1511"/>
    </location>
</feature>
<feature type="compositionally biased region" description="Low complexity" evidence="8">
    <location>
        <begin position="898"/>
        <end position="924"/>
    </location>
</feature>
<reference evidence="10 11" key="2">
    <citation type="journal article" date="2011" name="Stand. Genomic Sci.">
        <title>Complete genome sequence of Isosphaera pallida type strain (IS1B).</title>
        <authorList>
            <consortium name="US DOE Joint Genome Institute (JGI-PGF)"/>
            <person name="Goker M."/>
            <person name="Cleland D."/>
            <person name="Saunders E."/>
            <person name="Lapidus A."/>
            <person name="Nolan M."/>
            <person name="Lucas S."/>
            <person name="Hammon N."/>
            <person name="Deshpande S."/>
            <person name="Cheng J.F."/>
            <person name="Tapia R."/>
            <person name="Han C."/>
            <person name="Goodwin L."/>
            <person name="Pitluck S."/>
            <person name="Liolios K."/>
            <person name="Pagani I."/>
            <person name="Ivanova N."/>
            <person name="Mavromatis K."/>
            <person name="Pati A."/>
            <person name="Chen A."/>
            <person name="Palaniappan K."/>
            <person name="Land M."/>
            <person name="Hauser L."/>
            <person name="Chang Y.J."/>
            <person name="Jeffries C.D."/>
            <person name="Detter J.C."/>
            <person name="Beck B."/>
            <person name="Woyke T."/>
            <person name="Bristow J."/>
            <person name="Eisen J.A."/>
            <person name="Markowitz V."/>
            <person name="Hugenholtz P."/>
            <person name="Kyrpides N.C."/>
            <person name="Klenk H.P."/>
        </authorList>
    </citation>
    <scope>NUCLEOTIDE SEQUENCE [LARGE SCALE GENOMIC DNA]</scope>
    <source>
        <strain evidence="11">ATCC 43644 / DSM 9630 / IS1B</strain>
    </source>
</reference>
<dbReference type="SUPFAM" id="SSF56112">
    <property type="entry name" value="Protein kinase-like (PK-like)"/>
    <property type="match status" value="1"/>
</dbReference>
<dbReference type="KEGG" id="ipa:Isop_3262"/>
<sequence length="1530" mass="162145">MSSATPPSRSSASEASDSTGSWRSPSPWDQAAGSNPSPDTPTSAASDSTGSWRSPSPLDQATESTADNGLPLPVDPNPTVISVRSQADPSPSSTLEEQEASTPARPGSSLSGREREAGSTDPRTPPDPPVPGDRIDGFVIVRPIGVGGMGAVYLAEDIRLERPVALKVLPPAHSRDADVVQRFYQEARAAAKLDHEHIARVHTIGHDGQYHYIAFEFIEGINLRQLVEENGPLPPATAIHYTLQVAHALAHASSRGVVHRDIKPSNIIVTTGDRAKLVDMGLARHFERGGDDTGGLTQSNMTLGTFDYISPEQARDPRTVDVRGDLYSLGCTLFHMLTGRPPFPEGTVLQKLLQHQEDPPPDPRAINPAVPQALAAVTIKLMAKDPARRHQTPEQLARDLREVAATLGLRVGEGSEGLVVPQAGSEVWGRALAWTVPVVGLLVLLLALVGFDLNAARTVPDDGLEAIGLGDNRIGGPMSGIAPELPPPFNPVAPDPTGPRAGLIVIELNEELIDLPTLLKERPAATIELVLTRLEPYRWKRSNEPIDLKGRHLRLRPDPNRAAGNRPVIRLDGGAVLRDGWVRMEGVEWIREPRLDAAEAALRGNGNGNANANAARGEPLGASPALRLDDGRLELINCLFRTIDGDADPNWVAVELRATRSTDSSGLPSRQGASGLILECGFGSAQRGLRLIGPVTLTIRDSQFLGLAPAVIHRPWFGSFSNVSGLAASLASGDPTSASAFGSARIELTRVVIQPRQESAVGNGAAPSPVVFDLGGTVPVLELSECRVEAGPYAGRLVLVRTDDPAGPLWRGVRNLYVGLARFLDGSQPNAPRIDEFDRWRDPSAIPVSESGTVALTLNPRWEVESQAVPVPPHVTVEAVARNDLDPPRREEQPSPRQPLANPSPSLAAAASQPDPGNTPRPSRVGPPPPAPTVATNPTTPAERIDSPPGPASDRPSPESAAAPSGSDRPLAPVTTPQRSLGLSGLNLGEGPAALRLPPPDAVADRERPNLVEADSKPLPTPAQVGSKPKEPEQPVAATNSTPTLTLAKPEPQPAEMDVDMMELLDQLGQNLNRNDTRLTSPNPSPPSTTRDSSKSEKVSGEPSHASNAAVEDSNRDPSTATIRDGRDLFRAIAAPRTRAGERILRLAAGPLSTSGFEFKGTGRLILAPAAEAGMAANRSDAQADPNSAQPRPILVLEQGEAAPRALDGFALPRGLIHVQAGELILQGVEVRLSIDREGRPGIAVPFSVAPGASLRLEDCLVTIAHAEETAVIGLIPADASITMVDSDPAPARVAIQNCLIRGGGDLFNLPSGVGLRAELSQVALAGSATLLNARGVPRDDPIPEIKLSLNRVTTLTRGPLIQVITQSAQPEPPFVEVEVVSSLVTTTSSTTPLVRLVAADDSNPFRRRFNWIGRGVGYHQIQIYRRDEIPVPAEVDPNLMIEPVETAITTDWTQAAWSQTLGESDRDALHGDLGLITPPSDARSFWTVTPADLERPAEARGSDRGADPKRLPAVGTQGTGTEGSTVAPR</sequence>
<dbReference type="PANTHER" id="PTHR43289:SF6">
    <property type="entry name" value="SERINE_THREONINE-PROTEIN KINASE NEKL-3"/>
    <property type="match status" value="1"/>
</dbReference>
<evidence type="ECO:0000256" key="6">
    <source>
        <dbReference type="ARBA" id="ARBA00022840"/>
    </source>
</evidence>
<dbReference type="OrthoDB" id="6111975at2"/>
<dbReference type="EMBL" id="CP002353">
    <property type="protein sequence ID" value="ADV63824.1"/>
    <property type="molecule type" value="Genomic_DNA"/>
</dbReference>
<feature type="compositionally biased region" description="Low complexity" evidence="8">
    <location>
        <begin position="1"/>
        <end position="21"/>
    </location>
</feature>
<evidence type="ECO:0000256" key="2">
    <source>
        <dbReference type="ARBA" id="ARBA00022527"/>
    </source>
</evidence>
<keyword evidence="6 7" id="KW-0067">ATP-binding</keyword>
<keyword evidence="2 10" id="KW-0723">Serine/threonine-protein kinase</keyword>
<feature type="compositionally biased region" description="Low complexity" evidence="8">
    <location>
        <begin position="980"/>
        <end position="991"/>
    </location>
</feature>
<evidence type="ECO:0000313" key="10">
    <source>
        <dbReference type="EMBL" id="ADV63824.1"/>
    </source>
</evidence>
<dbReference type="InterPro" id="IPR008271">
    <property type="entry name" value="Ser/Thr_kinase_AS"/>
</dbReference>
<dbReference type="SMART" id="SM00220">
    <property type="entry name" value="S_TKc"/>
    <property type="match status" value="1"/>
</dbReference>
<keyword evidence="3" id="KW-0808">Transferase</keyword>
<evidence type="ECO:0000259" key="9">
    <source>
        <dbReference type="PROSITE" id="PS50011"/>
    </source>
</evidence>
<dbReference type="eggNOG" id="COG0515">
    <property type="taxonomic scope" value="Bacteria"/>
</dbReference>
<feature type="region of interest" description="Disordered" evidence="8">
    <location>
        <begin position="1492"/>
        <end position="1530"/>
    </location>
</feature>
<name>E8R571_ISOPI</name>
<proteinExistence type="predicted"/>
<evidence type="ECO:0000256" key="4">
    <source>
        <dbReference type="ARBA" id="ARBA00022741"/>
    </source>
</evidence>
<dbReference type="GO" id="GO:0005524">
    <property type="term" value="F:ATP binding"/>
    <property type="evidence" value="ECO:0007669"/>
    <property type="project" value="UniProtKB-UniRule"/>
</dbReference>
<keyword evidence="11" id="KW-1185">Reference proteome</keyword>
<dbReference type="FunFam" id="1.10.510.10:FF:000021">
    <property type="entry name" value="Serine/threonine protein kinase"/>
    <property type="match status" value="1"/>
</dbReference>
<evidence type="ECO:0000256" key="1">
    <source>
        <dbReference type="ARBA" id="ARBA00012513"/>
    </source>
</evidence>
<feature type="compositionally biased region" description="Polar residues" evidence="8">
    <location>
        <begin position="32"/>
        <end position="67"/>
    </location>
</feature>
<keyword evidence="4 7" id="KW-0547">Nucleotide-binding</keyword>
<dbReference type="HOGENOM" id="CLU_247287_0_0_0"/>
<feature type="binding site" evidence="7">
    <location>
        <position position="167"/>
    </location>
    <ligand>
        <name>ATP</name>
        <dbReference type="ChEBI" id="CHEBI:30616"/>
    </ligand>
</feature>
<evidence type="ECO:0000256" key="8">
    <source>
        <dbReference type="SAM" id="MobiDB-lite"/>
    </source>
</evidence>
<dbReference type="CDD" id="cd14014">
    <property type="entry name" value="STKc_PknB_like"/>
    <property type="match status" value="1"/>
</dbReference>
<feature type="compositionally biased region" description="Basic and acidic residues" evidence="8">
    <location>
        <begin position="883"/>
        <end position="894"/>
    </location>
</feature>
<evidence type="ECO:0000313" key="11">
    <source>
        <dbReference type="Proteomes" id="UP000008631"/>
    </source>
</evidence>
<dbReference type="PROSITE" id="PS00108">
    <property type="entry name" value="PROTEIN_KINASE_ST"/>
    <property type="match status" value="1"/>
</dbReference>
<feature type="compositionally biased region" description="Low complexity" evidence="8">
    <location>
        <begin position="952"/>
        <end position="965"/>
    </location>
</feature>
<feature type="compositionally biased region" description="Basic and acidic residues" evidence="8">
    <location>
        <begin position="1003"/>
        <end position="1016"/>
    </location>
</feature>
<accession>E8R571</accession>
<dbReference type="InterPro" id="IPR011009">
    <property type="entry name" value="Kinase-like_dom_sf"/>
</dbReference>
<gene>
    <name evidence="10" type="ordered locus">Isop_3262</name>
</gene>
<protein>
    <recommendedName>
        <fullName evidence="1">non-specific serine/threonine protein kinase</fullName>
        <ecNumber evidence="1">2.7.11.1</ecNumber>
    </recommendedName>
</protein>
<dbReference type="Proteomes" id="UP000008631">
    <property type="component" value="Chromosome"/>
</dbReference>
<dbReference type="InParanoid" id="E8R571"/>
<dbReference type="PROSITE" id="PS00107">
    <property type="entry name" value="PROTEIN_KINASE_ATP"/>
    <property type="match status" value="1"/>
</dbReference>
<dbReference type="STRING" id="575540.Isop_3262"/>
<feature type="compositionally biased region" description="Polar residues" evidence="8">
    <location>
        <begin position="79"/>
        <end position="95"/>
    </location>
</feature>
<dbReference type="PANTHER" id="PTHR43289">
    <property type="entry name" value="MITOGEN-ACTIVATED PROTEIN KINASE KINASE KINASE 20-RELATED"/>
    <property type="match status" value="1"/>
</dbReference>
<reference key="1">
    <citation type="submission" date="2010-11" db="EMBL/GenBank/DDBJ databases">
        <title>The complete sequence of chromosome of Isophaera pallida ATCC 43644.</title>
        <authorList>
            <consortium name="US DOE Joint Genome Institute (JGI-PGF)"/>
            <person name="Lucas S."/>
            <person name="Copeland A."/>
            <person name="Lapidus A."/>
            <person name="Bruce D."/>
            <person name="Goodwin L."/>
            <person name="Pitluck S."/>
            <person name="Kyrpides N."/>
            <person name="Mavromatis K."/>
            <person name="Pagani I."/>
            <person name="Ivanova N."/>
            <person name="Saunders E."/>
            <person name="Brettin T."/>
            <person name="Detter J.C."/>
            <person name="Han C."/>
            <person name="Tapia R."/>
            <person name="Land M."/>
            <person name="Hauser L."/>
            <person name="Markowitz V."/>
            <person name="Cheng J.-F."/>
            <person name="Hugenholtz P."/>
            <person name="Woyke T."/>
            <person name="Wu D."/>
            <person name="Eisen J.A."/>
        </authorList>
    </citation>
    <scope>NUCLEOTIDE SEQUENCE</scope>
    <source>
        <strain>ATCC 43644</strain>
    </source>
</reference>
<dbReference type="Pfam" id="PF00069">
    <property type="entry name" value="Pkinase"/>
    <property type="match status" value="1"/>
</dbReference>
<dbReference type="RefSeq" id="WP_013566112.1">
    <property type="nucleotide sequence ID" value="NC_014962.1"/>
</dbReference>
<keyword evidence="5 10" id="KW-0418">Kinase</keyword>
<evidence type="ECO:0000256" key="7">
    <source>
        <dbReference type="PROSITE-ProRule" id="PRU10141"/>
    </source>
</evidence>